<sequence>MAGDESDGNAVAFTFSASIGLEIGISHRMMHTPQACSSFISRAKILAVDSWSSLCRGKIVQASGIVFLLFIQRPNIQPDAVAAEQNFLCISSPVYLLRRKKITTATAATAAPTAAAPSITGHETPLLAEGPRCRTSHRLVLCSGSGGLGPGPLLHGSEEKDQEREYIRRQYIQVWAKNTKKEQSLNKLLKALVYRQGDNLQ</sequence>
<dbReference type="AlphaFoldDB" id="A0A0E0GUX5"/>
<evidence type="ECO:0000313" key="1">
    <source>
        <dbReference type="EnsemblPlants" id="ONIVA03G38680.1"/>
    </source>
</evidence>
<dbReference type="Gramene" id="ONIVA03G38680.1">
    <property type="protein sequence ID" value="ONIVA03G38680.1"/>
    <property type="gene ID" value="ONIVA03G38680"/>
</dbReference>
<accession>A0A0E0GUX5</accession>
<organism evidence="1">
    <name type="scientific">Oryza nivara</name>
    <name type="common">Indian wild rice</name>
    <name type="synonym">Oryza sativa f. spontanea</name>
    <dbReference type="NCBI Taxonomy" id="4536"/>
    <lineage>
        <taxon>Eukaryota</taxon>
        <taxon>Viridiplantae</taxon>
        <taxon>Streptophyta</taxon>
        <taxon>Embryophyta</taxon>
        <taxon>Tracheophyta</taxon>
        <taxon>Spermatophyta</taxon>
        <taxon>Magnoliopsida</taxon>
        <taxon>Liliopsida</taxon>
        <taxon>Poales</taxon>
        <taxon>Poaceae</taxon>
        <taxon>BOP clade</taxon>
        <taxon>Oryzoideae</taxon>
        <taxon>Oryzeae</taxon>
        <taxon>Oryzinae</taxon>
        <taxon>Oryza</taxon>
    </lineage>
</organism>
<dbReference type="EnsemblPlants" id="ONIVA03G38680.1">
    <property type="protein sequence ID" value="ONIVA03G38680.1"/>
    <property type="gene ID" value="ONIVA03G38680"/>
</dbReference>
<reference evidence="1" key="2">
    <citation type="submission" date="2018-04" db="EMBL/GenBank/DDBJ databases">
        <title>OnivRS2 (Oryza nivara Reference Sequence Version 2).</title>
        <authorList>
            <person name="Zhang J."/>
            <person name="Kudrna D."/>
            <person name="Lee S."/>
            <person name="Talag J."/>
            <person name="Rajasekar S."/>
            <person name="Welchert J."/>
            <person name="Hsing Y.-I."/>
            <person name="Wing R.A."/>
        </authorList>
    </citation>
    <scope>NUCLEOTIDE SEQUENCE [LARGE SCALE GENOMIC DNA]</scope>
    <source>
        <strain evidence="1">SL10</strain>
    </source>
</reference>
<protein>
    <submittedName>
        <fullName evidence="1">Uncharacterized protein</fullName>
    </submittedName>
</protein>
<name>A0A0E0GUX5_ORYNI</name>
<keyword evidence="2" id="KW-1185">Reference proteome</keyword>
<dbReference type="Proteomes" id="UP000006591">
    <property type="component" value="Chromosome 3"/>
</dbReference>
<evidence type="ECO:0000313" key="2">
    <source>
        <dbReference type="Proteomes" id="UP000006591"/>
    </source>
</evidence>
<dbReference type="HOGENOM" id="CLU_1362341_0_0_1"/>
<proteinExistence type="predicted"/>
<reference evidence="1" key="1">
    <citation type="submission" date="2015-04" db="UniProtKB">
        <authorList>
            <consortium name="EnsemblPlants"/>
        </authorList>
    </citation>
    <scope>IDENTIFICATION</scope>
    <source>
        <strain evidence="1">SL10</strain>
    </source>
</reference>